<dbReference type="PANTHER" id="PTHR34220">
    <property type="entry name" value="SENSOR HISTIDINE KINASE YPDA"/>
    <property type="match status" value="1"/>
</dbReference>
<keyword evidence="1" id="KW-0812">Transmembrane</keyword>
<organism evidence="3 4">
    <name type="scientific">Mucilaginibacter dorajii</name>
    <dbReference type="NCBI Taxonomy" id="692994"/>
    <lineage>
        <taxon>Bacteria</taxon>
        <taxon>Pseudomonadati</taxon>
        <taxon>Bacteroidota</taxon>
        <taxon>Sphingobacteriia</taxon>
        <taxon>Sphingobacteriales</taxon>
        <taxon>Sphingobacteriaceae</taxon>
        <taxon>Mucilaginibacter</taxon>
    </lineage>
</organism>
<feature type="domain" description="Signal transduction histidine kinase internal region" evidence="2">
    <location>
        <begin position="167"/>
        <end position="239"/>
    </location>
</feature>
<proteinExistence type="predicted"/>
<feature type="transmembrane region" description="Helical" evidence="1">
    <location>
        <begin position="44"/>
        <end position="67"/>
    </location>
</feature>
<evidence type="ECO:0000313" key="3">
    <source>
        <dbReference type="EMBL" id="GAA3957057.1"/>
    </source>
</evidence>
<name>A0ABP7NZ86_9SPHI</name>
<dbReference type="PANTHER" id="PTHR34220:SF7">
    <property type="entry name" value="SENSOR HISTIDINE KINASE YPDA"/>
    <property type="match status" value="1"/>
</dbReference>
<comment type="caution">
    <text evidence="3">The sequence shown here is derived from an EMBL/GenBank/DDBJ whole genome shotgun (WGS) entry which is preliminary data.</text>
</comment>
<keyword evidence="1" id="KW-0472">Membrane</keyword>
<reference evidence="4" key="1">
    <citation type="journal article" date="2019" name="Int. J. Syst. Evol. Microbiol.">
        <title>The Global Catalogue of Microorganisms (GCM) 10K type strain sequencing project: providing services to taxonomists for standard genome sequencing and annotation.</title>
        <authorList>
            <consortium name="The Broad Institute Genomics Platform"/>
            <consortium name="The Broad Institute Genome Sequencing Center for Infectious Disease"/>
            <person name="Wu L."/>
            <person name="Ma J."/>
        </authorList>
    </citation>
    <scope>NUCLEOTIDE SEQUENCE [LARGE SCALE GENOMIC DNA]</scope>
    <source>
        <strain evidence="4">JCM 16601</strain>
    </source>
</reference>
<accession>A0ABP7NZ86</accession>
<evidence type="ECO:0000259" key="2">
    <source>
        <dbReference type="Pfam" id="PF06580"/>
    </source>
</evidence>
<keyword evidence="1" id="KW-1133">Transmembrane helix</keyword>
<dbReference type="SUPFAM" id="SSF55874">
    <property type="entry name" value="ATPase domain of HSP90 chaperone/DNA topoisomerase II/histidine kinase"/>
    <property type="match status" value="1"/>
</dbReference>
<dbReference type="EMBL" id="BAAAZC010000001">
    <property type="protein sequence ID" value="GAA3957057.1"/>
    <property type="molecule type" value="Genomic_DNA"/>
</dbReference>
<dbReference type="Pfam" id="PF06580">
    <property type="entry name" value="His_kinase"/>
    <property type="match status" value="1"/>
</dbReference>
<dbReference type="Gene3D" id="3.30.565.10">
    <property type="entry name" value="Histidine kinase-like ATPase, C-terminal domain"/>
    <property type="match status" value="1"/>
</dbReference>
<dbReference type="InterPro" id="IPR010559">
    <property type="entry name" value="Sig_transdc_His_kin_internal"/>
</dbReference>
<dbReference type="InterPro" id="IPR050640">
    <property type="entry name" value="Bact_2-comp_sensor_kinase"/>
</dbReference>
<feature type="transmembrane region" description="Helical" evidence="1">
    <location>
        <begin position="128"/>
        <end position="146"/>
    </location>
</feature>
<dbReference type="RefSeq" id="WP_259097647.1">
    <property type="nucleotide sequence ID" value="NZ_BAAAZC010000001.1"/>
</dbReference>
<keyword evidence="4" id="KW-1185">Reference proteome</keyword>
<feature type="transmembrane region" description="Helical" evidence="1">
    <location>
        <begin position="79"/>
        <end position="99"/>
    </location>
</feature>
<sequence>MKRKYIILLHITFWLLLVLNATLPLFNNNPFAAFKYHKKDLSLFIDYVLIGLGFQSIAALCFYGNYLFVAPQLFVKKNYLVAALYLLLIMTGMIGWRYVVEFGFFKPVLGFDNYKGNAITVSYYVKNIVFYYFPGYFIYGIGYFFVENWYINNRKKEELQKETLKSELAFLRSQINPHFLFNTINDIYSLTYQKSDEAPEALLKLSELLRYMLREGNDDFMPLSKEIQYLQNVIELQKIGAKGQAYINFELEGLIGDQKVASLLFISFVENAFKHGVLKDSTTPVIIKLYADDERVVFGIGNKKNKDQKDTTGGIGLYNVKRRLELLYPGKHHLDITKSADFYSVNLSLQLNS</sequence>
<dbReference type="InterPro" id="IPR036890">
    <property type="entry name" value="HATPase_C_sf"/>
</dbReference>
<evidence type="ECO:0000313" key="4">
    <source>
        <dbReference type="Proteomes" id="UP001500742"/>
    </source>
</evidence>
<evidence type="ECO:0000256" key="1">
    <source>
        <dbReference type="SAM" id="Phobius"/>
    </source>
</evidence>
<dbReference type="Proteomes" id="UP001500742">
    <property type="component" value="Unassembled WGS sequence"/>
</dbReference>
<protein>
    <recommendedName>
        <fullName evidence="2">Signal transduction histidine kinase internal region domain-containing protein</fullName>
    </recommendedName>
</protein>
<gene>
    <name evidence="3" type="ORF">GCM10022210_00220</name>
</gene>